<feature type="disulfide bond" evidence="4">
    <location>
        <begin position="61"/>
        <end position="88"/>
    </location>
</feature>
<feature type="disulfide bond" evidence="4">
    <location>
        <begin position="179"/>
        <end position="206"/>
    </location>
</feature>
<feature type="region of interest" description="Disordered" evidence="5">
    <location>
        <begin position="218"/>
        <end position="256"/>
    </location>
</feature>
<keyword evidence="10" id="KW-1185">Reference proteome</keyword>
<organism evidence="9 10">
    <name type="scientific">Solea senegalensis</name>
    <name type="common">Senegalese sole</name>
    <dbReference type="NCBI Taxonomy" id="28829"/>
    <lineage>
        <taxon>Eukaryota</taxon>
        <taxon>Metazoa</taxon>
        <taxon>Chordata</taxon>
        <taxon>Craniata</taxon>
        <taxon>Vertebrata</taxon>
        <taxon>Euteleostomi</taxon>
        <taxon>Actinopterygii</taxon>
        <taxon>Neopterygii</taxon>
        <taxon>Teleostei</taxon>
        <taxon>Neoteleostei</taxon>
        <taxon>Acanthomorphata</taxon>
        <taxon>Carangaria</taxon>
        <taxon>Pleuronectiformes</taxon>
        <taxon>Pleuronectoidei</taxon>
        <taxon>Soleidae</taxon>
        <taxon>Solea</taxon>
    </lineage>
</organism>
<evidence type="ECO:0000256" key="5">
    <source>
        <dbReference type="SAM" id="MobiDB-lite"/>
    </source>
</evidence>
<protein>
    <recommendedName>
        <fullName evidence="8">Sushi domain-containing protein</fullName>
    </recommendedName>
</protein>
<dbReference type="Proteomes" id="UP000693946">
    <property type="component" value="Linkage Group LG4"/>
</dbReference>
<comment type="caution">
    <text evidence="9">The sequence shown here is derived from an EMBL/GenBank/DDBJ whole genome shotgun (WGS) entry which is preliminary data.</text>
</comment>
<dbReference type="PANTHER" id="PTHR45785:SF2">
    <property type="entry name" value="COMPLEMENT FACTOR H-RELATED"/>
    <property type="match status" value="1"/>
</dbReference>
<proteinExistence type="predicted"/>
<feature type="compositionally biased region" description="Polar residues" evidence="5">
    <location>
        <begin position="218"/>
        <end position="252"/>
    </location>
</feature>
<dbReference type="CDD" id="cd00033">
    <property type="entry name" value="CCP"/>
    <property type="match status" value="3"/>
</dbReference>
<evidence type="ECO:0000256" key="7">
    <source>
        <dbReference type="SAM" id="SignalP"/>
    </source>
</evidence>
<dbReference type="InterPro" id="IPR051503">
    <property type="entry name" value="ComplSys_Reg/VirEntry_Med"/>
</dbReference>
<comment type="caution">
    <text evidence="4">Lacks conserved residue(s) required for the propagation of feature annotation.</text>
</comment>
<feature type="chain" id="PRO_5043742252" description="Sushi domain-containing protein" evidence="7">
    <location>
        <begin position="32"/>
        <end position="339"/>
    </location>
</feature>
<feature type="domain" description="Sushi" evidence="8">
    <location>
        <begin position="148"/>
        <end position="208"/>
    </location>
</feature>
<feature type="signal peptide" evidence="7">
    <location>
        <begin position="1"/>
        <end position="31"/>
    </location>
</feature>
<evidence type="ECO:0000259" key="8">
    <source>
        <dbReference type="PROSITE" id="PS50923"/>
    </source>
</evidence>
<feature type="domain" description="Sushi" evidence="8">
    <location>
        <begin position="28"/>
        <end position="90"/>
    </location>
</feature>
<keyword evidence="3 4" id="KW-1015">Disulfide bond</keyword>
<dbReference type="PROSITE" id="PS50923">
    <property type="entry name" value="SUSHI"/>
    <property type="match status" value="3"/>
</dbReference>
<evidence type="ECO:0000256" key="2">
    <source>
        <dbReference type="ARBA" id="ARBA00022729"/>
    </source>
</evidence>
<feature type="disulfide bond" evidence="4">
    <location>
        <begin position="150"/>
        <end position="193"/>
    </location>
</feature>
<evidence type="ECO:0000313" key="9">
    <source>
        <dbReference type="EMBL" id="KAG7493762.1"/>
    </source>
</evidence>
<dbReference type="Pfam" id="PF00084">
    <property type="entry name" value="Sushi"/>
    <property type="match status" value="3"/>
</dbReference>
<evidence type="ECO:0000256" key="4">
    <source>
        <dbReference type="PROSITE-ProRule" id="PRU00302"/>
    </source>
</evidence>
<dbReference type="PANTHER" id="PTHR45785">
    <property type="entry name" value="COMPLEMENT FACTOR H-RELATED"/>
    <property type="match status" value="1"/>
</dbReference>
<evidence type="ECO:0000256" key="1">
    <source>
        <dbReference type="ARBA" id="ARBA00022659"/>
    </source>
</evidence>
<keyword evidence="2 7" id="KW-0732">Signal</keyword>
<evidence type="ECO:0000256" key="3">
    <source>
        <dbReference type="ARBA" id="ARBA00023157"/>
    </source>
</evidence>
<dbReference type="InterPro" id="IPR000436">
    <property type="entry name" value="Sushi_SCR_CCP_dom"/>
</dbReference>
<keyword evidence="6" id="KW-1133">Transmembrane helix</keyword>
<dbReference type="EMBL" id="JAGKHQ010000016">
    <property type="protein sequence ID" value="KAG7493762.1"/>
    <property type="molecule type" value="Genomic_DNA"/>
</dbReference>
<keyword evidence="1 4" id="KW-0768">Sushi</keyword>
<evidence type="ECO:0000256" key="6">
    <source>
        <dbReference type="SAM" id="Phobius"/>
    </source>
</evidence>
<gene>
    <name evidence="9" type="ORF">JOB18_015693</name>
</gene>
<feature type="transmembrane region" description="Helical" evidence="6">
    <location>
        <begin position="294"/>
        <end position="316"/>
    </location>
</feature>
<feature type="domain" description="Sushi" evidence="8">
    <location>
        <begin position="91"/>
        <end position="147"/>
    </location>
</feature>
<reference evidence="9 10" key="1">
    <citation type="journal article" date="2021" name="Sci. Rep.">
        <title>Chromosome anchoring in Senegalese sole (Solea senegalensis) reveals sex-associated markers and genome rearrangements in flatfish.</title>
        <authorList>
            <person name="Guerrero-Cozar I."/>
            <person name="Gomez-Garrido J."/>
            <person name="Berbel C."/>
            <person name="Martinez-Blanch J.F."/>
            <person name="Alioto T."/>
            <person name="Claros M.G."/>
            <person name="Gagnaire P.A."/>
            <person name="Manchado M."/>
        </authorList>
    </citation>
    <scope>NUCLEOTIDE SEQUENCE [LARGE SCALE GENOMIC DNA]</scope>
    <source>
        <strain evidence="9">Sse05_10M</strain>
    </source>
</reference>
<evidence type="ECO:0000313" key="10">
    <source>
        <dbReference type="Proteomes" id="UP000693946"/>
    </source>
</evidence>
<dbReference type="SMART" id="SM00032">
    <property type="entry name" value="CCP"/>
    <property type="match status" value="3"/>
</dbReference>
<name>A0AAV6QLE8_SOLSE</name>
<keyword evidence="6" id="KW-0812">Transmembrane</keyword>
<sequence>MDCFLDSCGRRPYLLLIHLFVLRAAANLACSKPQGGGNTVLTTDSLLMNDFPEGSVASVECANGFIAESGSGIITCTSANWTEPSLVCRKMDCGPPRPQANMSFNITSGTLFGAVIKVICDKGYQIRGSSYKQCYAKGWSGKANCETVTCAKPTKVTNGRILWDSQYDPRYGETIQFECDEGYTLSGTGTIMCSETGGFDPQPPECKNVTTEGPITLDISTLPPQVSTSTDLTAPSTTHRGKTITTGPPSTQGGRGIFTADVKATTSVTSPASANRDMHGGTVDTSKDNGHVPVIITVVCVSVVILIMVGFLYKFLLRRKGSYDTREDLKPELLQFQNL</sequence>
<keyword evidence="6" id="KW-0472">Membrane</keyword>
<accession>A0AAV6QLE8</accession>
<dbReference type="AlphaFoldDB" id="A0AAV6QLE8"/>